<feature type="transmembrane region" description="Helical" evidence="1">
    <location>
        <begin position="6"/>
        <end position="30"/>
    </location>
</feature>
<gene>
    <name evidence="2" type="ORF">ECC02_001633</name>
</gene>
<dbReference type="VEuPathDB" id="TriTrypDB:BCY84_15345"/>
<dbReference type="Proteomes" id="UP000583944">
    <property type="component" value="Unassembled WGS sequence"/>
</dbReference>
<protein>
    <recommendedName>
        <fullName evidence="4">PTP1-interacting protein, 39 kDa</fullName>
    </recommendedName>
</protein>
<dbReference type="AlphaFoldDB" id="A0A7J6YG67"/>
<evidence type="ECO:0008006" key="4">
    <source>
        <dbReference type="Google" id="ProtNLM"/>
    </source>
</evidence>
<comment type="caution">
    <text evidence="2">The sequence shown here is derived from an EMBL/GenBank/DDBJ whole genome shotgun (WGS) entry which is preliminary data.</text>
</comment>
<keyword evidence="1" id="KW-0812">Transmembrane</keyword>
<evidence type="ECO:0000313" key="3">
    <source>
        <dbReference type="Proteomes" id="UP000583944"/>
    </source>
</evidence>
<keyword evidence="1" id="KW-1133">Transmembrane helix</keyword>
<dbReference type="VEuPathDB" id="TriTrypDB:ECC02_001633"/>
<evidence type="ECO:0000256" key="1">
    <source>
        <dbReference type="SAM" id="Phobius"/>
    </source>
</evidence>
<dbReference type="EMBL" id="JABDHM010000008">
    <property type="protein sequence ID" value="KAF5225088.1"/>
    <property type="molecule type" value="Genomic_DNA"/>
</dbReference>
<accession>A0A7J6YG67</accession>
<reference evidence="2 3" key="1">
    <citation type="journal article" date="2019" name="Genome Biol. Evol.">
        <title>Nanopore Sequencing Significantly Improves Genome Assembly of the Protozoan Parasite Trypanosoma cruzi.</title>
        <authorList>
            <person name="Diaz-Viraque F."/>
            <person name="Pita S."/>
            <person name="Greif G."/>
            <person name="de Souza R.C.M."/>
            <person name="Iraola G."/>
            <person name="Robello C."/>
        </authorList>
    </citation>
    <scope>NUCLEOTIDE SEQUENCE [LARGE SCALE GENOMIC DNA]</scope>
    <source>
        <strain evidence="2 3">Berenice</strain>
    </source>
</reference>
<name>A0A7J6YG67_TRYCR</name>
<evidence type="ECO:0000313" key="2">
    <source>
        <dbReference type="EMBL" id="KAF5225088.1"/>
    </source>
</evidence>
<keyword evidence="1" id="KW-0472">Membrane</keyword>
<proteinExistence type="predicted"/>
<organism evidence="2 3">
    <name type="scientific">Trypanosoma cruzi</name>
    <dbReference type="NCBI Taxonomy" id="5693"/>
    <lineage>
        <taxon>Eukaryota</taxon>
        <taxon>Discoba</taxon>
        <taxon>Euglenozoa</taxon>
        <taxon>Kinetoplastea</taxon>
        <taxon>Metakinetoplastina</taxon>
        <taxon>Trypanosomatida</taxon>
        <taxon>Trypanosomatidae</taxon>
        <taxon>Trypanosoma</taxon>
        <taxon>Schizotrypanum</taxon>
    </lineage>
</organism>
<sequence>MVLCVFAVLFYSFIYYYFFFFCVCLSFISFCRFNFPLSLKAATGTRGHSPGQWAKAKYRMPHVLFSSLPRVAVDALRYEEQEKDEEGTELIAHNNDMDFFMDDYVSLDVAKANATAASKFVEDEEAMIPPRSMAQPKHSCEKNEGVFAVDCDVCLQLSGAAGEGCGGRFIIRVPAALPVSNPSISVTPCPVNETTARQMKPMCGKDTMVAVEEVPVLDAGAAWTVRGEGYMNGEVSEEEDGAAFCSSCYAVNSYAQHGSIIPKTILMPSNNCEHLINAGNVTITVSAEEQKQARGGECVVVHAMKLPLNFVLGLRLSFELERALVKYYQENRTSSSAPPPVWLSAFLYTTALRSEAFTSPISTLSPSIFQEWLGESTAVATLEGFCIVALNIIAQMGHLRRQKLQETDDIDETTMAQRGLLHGNQLFSASQKERVRCWLQRYIPLEAYDGSEESETTLRRPPGCFLWPSAVTVVFHIALDLAKFLFPSLLLNLESTILAALQPLLEARTLESMSTPFLYVSSPVFSPCTPSLRWPQSRRQALFLLTQLPSAWWSWWRRNKNDERSNNDCGISAICASRGYAALRVLQCFTCSCLQSTPDESCHLVEGDDEEECELAQFLLSAEALFAELLLDREVANVIERTIKGITWLYHISLERLKSRDAVTLPLQTTRASMRYLLVLVCWLTFRPKGYCTTLAQHHFGSLLRLAAMHHERCQSEHLFNMELEEEGETMDREQLLLRVCSREYFLLLSNLLCHLRDRCGTRRHRGDYATAPRENPWQQLRQGKMSSRLFANDEDGTTNTSHSHPSVASFSTTNAATESLLAPQPPTARRTAILHNDALPSHSLYTLRRVIRAMCHVIRRLERDVLEECDTSALTSLGTKRMRNLEENVFSNLRVSVRELKFGVTPYFARHLCSQPNGRFWEWHLEISESSDEDATDTSASGSG</sequence>